<organism evidence="1 2">
    <name type="scientific">Funneliformis geosporum</name>
    <dbReference type="NCBI Taxonomy" id="1117311"/>
    <lineage>
        <taxon>Eukaryota</taxon>
        <taxon>Fungi</taxon>
        <taxon>Fungi incertae sedis</taxon>
        <taxon>Mucoromycota</taxon>
        <taxon>Glomeromycotina</taxon>
        <taxon>Glomeromycetes</taxon>
        <taxon>Glomerales</taxon>
        <taxon>Glomeraceae</taxon>
        <taxon>Funneliformis</taxon>
    </lineage>
</organism>
<evidence type="ECO:0000313" key="1">
    <source>
        <dbReference type="EMBL" id="CAI2179462.1"/>
    </source>
</evidence>
<name>A0A9W4ST01_9GLOM</name>
<dbReference type="AlphaFoldDB" id="A0A9W4ST01"/>
<reference evidence="1" key="1">
    <citation type="submission" date="2022-08" db="EMBL/GenBank/DDBJ databases">
        <authorList>
            <person name="Kallberg Y."/>
            <person name="Tangrot J."/>
            <person name="Rosling A."/>
        </authorList>
    </citation>
    <scope>NUCLEOTIDE SEQUENCE</scope>
    <source>
        <strain evidence="1">Wild A</strain>
    </source>
</reference>
<keyword evidence="2" id="KW-1185">Reference proteome</keyword>
<gene>
    <name evidence="1" type="ORF">FWILDA_LOCUS9101</name>
</gene>
<comment type="caution">
    <text evidence="1">The sequence shown here is derived from an EMBL/GenBank/DDBJ whole genome shotgun (WGS) entry which is preliminary data.</text>
</comment>
<dbReference type="Proteomes" id="UP001153678">
    <property type="component" value="Unassembled WGS sequence"/>
</dbReference>
<proteinExistence type="predicted"/>
<evidence type="ECO:0000313" key="2">
    <source>
        <dbReference type="Proteomes" id="UP001153678"/>
    </source>
</evidence>
<accession>A0A9W4ST01</accession>
<protein>
    <submittedName>
        <fullName evidence="1">11097_t:CDS:1</fullName>
    </submittedName>
</protein>
<dbReference type="EMBL" id="CAMKVN010002076">
    <property type="protein sequence ID" value="CAI2179462.1"/>
    <property type="molecule type" value="Genomic_DNA"/>
</dbReference>
<sequence>MNLGSEVMNFWIRKQMHQYEDNRFVMLLCRISQVESLGGRFDGNYTRSVTLIRSMLDKDKDTIINGHHSHHSFLDNGKLKSIKKRKYTSFGLEFDLLPAIFEDNADNVIPKIEID</sequence>